<evidence type="ECO:0000256" key="2">
    <source>
        <dbReference type="ARBA" id="ARBA00022516"/>
    </source>
</evidence>
<keyword evidence="5 10" id="KW-0276">Fatty acid metabolism</keyword>
<dbReference type="GO" id="GO:0009922">
    <property type="term" value="F:fatty acid elongase activity"/>
    <property type="evidence" value="ECO:0007669"/>
    <property type="project" value="UniProtKB-EC"/>
</dbReference>
<organism evidence="12 13">
    <name type="scientific">Petrolisthes manimaculis</name>
    <dbReference type="NCBI Taxonomy" id="1843537"/>
    <lineage>
        <taxon>Eukaryota</taxon>
        <taxon>Metazoa</taxon>
        <taxon>Ecdysozoa</taxon>
        <taxon>Arthropoda</taxon>
        <taxon>Crustacea</taxon>
        <taxon>Multicrustacea</taxon>
        <taxon>Malacostraca</taxon>
        <taxon>Eumalacostraca</taxon>
        <taxon>Eucarida</taxon>
        <taxon>Decapoda</taxon>
        <taxon>Pleocyemata</taxon>
        <taxon>Anomura</taxon>
        <taxon>Galatheoidea</taxon>
        <taxon>Porcellanidae</taxon>
        <taxon>Petrolisthes</taxon>
    </lineage>
</organism>
<feature type="compositionally biased region" description="Polar residues" evidence="11">
    <location>
        <begin position="12"/>
        <end position="21"/>
    </location>
</feature>
<dbReference type="EMBL" id="JAWZYT010005005">
    <property type="protein sequence ID" value="KAK4291919.1"/>
    <property type="molecule type" value="Genomic_DNA"/>
</dbReference>
<feature type="non-terminal residue" evidence="12">
    <location>
        <position position="1"/>
    </location>
</feature>
<dbReference type="GO" id="GO:0005789">
    <property type="term" value="C:endoplasmic reticulum membrane"/>
    <property type="evidence" value="ECO:0007669"/>
    <property type="project" value="TreeGrafter"/>
</dbReference>
<evidence type="ECO:0000256" key="5">
    <source>
        <dbReference type="ARBA" id="ARBA00022832"/>
    </source>
</evidence>
<dbReference type="EC" id="2.3.1.199" evidence="10"/>
<reference evidence="12" key="1">
    <citation type="submission" date="2023-11" db="EMBL/GenBank/DDBJ databases">
        <title>Genome assemblies of two species of porcelain crab, Petrolisthes cinctipes and Petrolisthes manimaculis (Anomura: Porcellanidae).</title>
        <authorList>
            <person name="Angst P."/>
        </authorList>
    </citation>
    <scope>NUCLEOTIDE SEQUENCE</scope>
    <source>
        <strain evidence="12">PB745_02</strain>
        <tissue evidence="12">Gill</tissue>
    </source>
</reference>
<feature type="transmembrane region" description="Helical" evidence="10">
    <location>
        <begin position="388"/>
        <end position="408"/>
    </location>
</feature>
<evidence type="ECO:0000256" key="11">
    <source>
        <dbReference type="SAM" id="MobiDB-lite"/>
    </source>
</evidence>
<dbReference type="PANTHER" id="PTHR11157:SF69">
    <property type="entry name" value="ELONGATION OF VERY LONG CHAIN FATTY ACIDS PROTEIN 7"/>
    <property type="match status" value="1"/>
</dbReference>
<feature type="compositionally biased region" description="Low complexity" evidence="11">
    <location>
        <begin position="69"/>
        <end position="102"/>
    </location>
</feature>
<name>A0AAE1TQM0_9EUCA</name>
<accession>A0AAE1TQM0</accession>
<keyword evidence="7 10" id="KW-0443">Lipid metabolism</keyword>
<feature type="transmembrane region" description="Helical" evidence="10">
    <location>
        <begin position="215"/>
        <end position="232"/>
    </location>
</feature>
<keyword evidence="3 10" id="KW-0808">Transferase</keyword>
<protein>
    <recommendedName>
        <fullName evidence="10">Elongation of very long chain fatty acids protein</fullName>
        <ecNumber evidence="10">2.3.1.199</ecNumber>
    </recommendedName>
    <alternativeName>
        <fullName evidence="10">Very-long-chain 3-oxoacyl-CoA synthase</fullName>
    </alternativeName>
</protein>
<evidence type="ECO:0000256" key="7">
    <source>
        <dbReference type="ARBA" id="ARBA00023098"/>
    </source>
</evidence>
<evidence type="ECO:0000256" key="10">
    <source>
        <dbReference type="RuleBase" id="RU361115"/>
    </source>
</evidence>
<evidence type="ECO:0000256" key="6">
    <source>
        <dbReference type="ARBA" id="ARBA00022989"/>
    </source>
</evidence>
<evidence type="ECO:0000256" key="4">
    <source>
        <dbReference type="ARBA" id="ARBA00022692"/>
    </source>
</evidence>
<feature type="region of interest" description="Disordered" evidence="11">
    <location>
        <begin position="1"/>
        <end position="133"/>
    </location>
</feature>
<dbReference type="PANTHER" id="PTHR11157">
    <property type="entry name" value="FATTY ACID ACYL TRANSFERASE-RELATED"/>
    <property type="match status" value="1"/>
</dbReference>
<feature type="transmembrane region" description="Helical" evidence="10">
    <location>
        <begin position="320"/>
        <end position="339"/>
    </location>
</feature>
<keyword evidence="8 10" id="KW-0472">Membrane</keyword>
<feature type="compositionally biased region" description="Polar residues" evidence="11">
    <location>
        <begin position="46"/>
        <end position="55"/>
    </location>
</feature>
<feature type="transmembrane region" description="Helical" evidence="10">
    <location>
        <begin position="184"/>
        <end position="203"/>
    </location>
</feature>
<keyword evidence="4 10" id="KW-0812">Transmembrane</keyword>
<dbReference type="GO" id="GO:0030148">
    <property type="term" value="P:sphingolipid biosynthetic process"/>
    <property type="evidence" value="ECO:0007669"/>
    <property type="project" value="TreeGrafter"/>
</dbReference>
<gene>
    <name evidence="12" type="ORF">Pmani_035277</name>
</gene>
<comment type="catalytic activity">
    <reaction evidence="10">
        <text>a very-long-chain acyl-CoA + malonyl-CoA + H(+) = a very-long-chain 3-oxoacyl-CoA + CO2 + CoA</text>
        <dbReference type="Rhea" id="RHEA:32727"/>
        <dbReference type="ChEBI" id="CHEBI:15378"/>
        <dbReference type="ChEBI" id="CHEBI:16526"/>
        <dbReference type="ChEBI" id="CHEBI:57287"/>
        <dbReference type="ChEBI" id="CHEBI:57384"/>
        <dbReference type="ChEBI" id="CHEBI:90725"/>
        <dbReference type="ChEBI" id="CHEBI:90736"/>
        <dbReference type="EC" id="2.3.1.199"/>
    </reaction>
</comment>
<dbReference type="InterPro" id="IPR002076">
    <property type="entry name" value="ELO_fam"/>
</dbReference>
<sequence>DDTNFFRMAPTEASQSQNMSPDGNLVSVRGKCEPYPRNNNNNNNNYDSKNQLQQQEQEDEGTHYHQDDNQQLQQQQQQIQQRNHYNHNNNNNNNNTSNVQNNKTSSLNGEAHNVNTTTVTKSNPKKDEDDPDSEEWESKLWSVGCKSACFTVFLYLYGNHMLMGKLPKDPRVDSWLFMQSPTPALLTTLAYIAFCTYLGPLIMKGRQPPQGLKQVMILYNAVQVVFSAWMFYEGGMAGWFGSYSFICQPCDFSNSPQALRMLNVAMWYNLSKFFDFLDTIFFILNKKYSHISLLHVTHHSLMPLGIWYGLRHEAGGQTTFFGFLNCFVHTVMYLYYLLAAMGPKVRPYLWWKKYLTKLQMAQFITMMVHASVSVVSGCQAGAPLMRIILVMAAIFQILFTDFYIKAYLNRTSGKTKKIASPVFCNTLNNFQQQPATPSPISLHKKINSEMKVEEENQGEIRHRCSRVD</sequence>
<dbReference type="AlphaFoldDB" id="A0AAE1TQM0"/>
<dbReference type="GO" id="GO:0019367">
    <property type="term" value="P:fatty acid elongation, saturated fatty acid"/>
    <property type="evidence" value="ECO:0007669"/>
    <property type="project" value="TreeGrafter"/>
</dbReference>
<keyword evidence="6 10" id="KW-1133">Transmembrane helix</keyword>
<feature type="transmembrane region" description="Helical" evidence="10">
    <location>
        <begin position="360"/>
        <end position="382"/>
    </location>
</feature>
<dbReference type="GO" id="GO:0034625">
    <property type="term" value="P:fatty acid elongation, monounsaturated fatty acid"/>
    <property type="evidence" value="ECO:0007669"/>
    <property type="project" value="TreeGrafter"/>
</dbReference>
<evidence type="ECO:0000256" key="3">
    <source>
        <dbReference type="ARBA" id="ARBA00022679"/>
    </source>
</evidence>
<evidence type="ECO:0000256" key="9">
    <source>
        <dbReference type="ARBA" id="ARBA00023160"/>
    </source>
</evidence>
<evidence type="ECO:0000256" key="8">
    <source>
        <dbReference type="ARBA" id="ARBA00023136"/>
    </source>
</evidence>
<comment type="similarity">
    <text evidence="10">Belongs to the ELO family.</text>
</comment>
<dbReference type="Proteomes" id="UP001292094">
    <property type="component" value="Unassembled WGS sequence"/>
</dbReference>
<dbReference type="Pfam" id="PF01151">
    <property type="entry name" value="ELO"/>
    <property type="match status" value="1"/>
</dbReference>
<comment type="caution">
    <text evidence="12">The sequence shown here is derived from an EMBL/GenBank/DDBJ whole genome shotgun (WGS) entry which is preliminary data.</text>
</comment>
<comment type="subcellular location">
    <subcellularLocation>
        <location evidence="1">Membrane</location>
        <topology evidence="1">Multi-pass membrane protein</topology>
    </subcellularLocation>
</comment>
<keyword evidence="2 10" id="KW-0444">Lipid biosynthesis</keyword>
<dbReference type="GO" id="GO:0034626">
    <property type="term" value="P:fatty acid elongation, polyunsaturated fatty acid"/>
    <property type="evidence" value="ECO:0007669"/>
    <property type="project" value="TreeGrafter"/>
</dbReference>
<evidence type="ECO:0000256" key="1">
    <source>
        <dbReference type="ARBA" id="ARBA00004141"/>
    </source>
</evidence>
<evidence type="ECO:0000313" key="13">
    <source>
        <dbReference type="Proteomes" id="UP001292094"/>
    </source>
</evidence>
<evidence type="ECO:0000313" key="12">
    <source>
        <dbReference type="EMBL" id="KAK4291919.1"/>
    </source>
</evidence>
<keyword evidence="9 10" id="KW-0275">Fatty acid biosynthesis</keyword>
<keyword evidence="13" id="KW-1185">Reference proteome</keyword>
<proteinExistence type="inferred from homology"/>
<dbReference type="GO" id="GO:0042761">
    <property type="term" value="P:very long-chain fatty acid biosynthetic process"/>
    <property type="evidence" value="ECO:0007669"/>
    <property type="project" value="TreeGrafter"/>
</dbReference>
<feature type="compositionally biased region" description="Polar residues" evidence="11">
    <location>
        <begin position="103"/>
        <end position="120"/>
    </location>
</feature>